<feature type="coiled-coil region" evidence="5">
    <location>
        <begin position="579"/>
        <end position="606"/>
    </location>
</feature>
<comment type="caution">
    <text evidence="10">The sequence shown here is derived from an EMBL/GenBank/DDBJ whole genome shotgun (WGS) entry which is preliminary data.</text>
</comment>
<dbReference type="AlphaFoldDB" id="A0A8G2C2S1"/>
<comment type="similarity">
    <text evidence="3">Belongs to the methyl-accepting chemotaxis (MCP) protein family.</text>
</comment>
<feature type="transmembrane region" description="Helical" evidence="7">
    <location>
        <begin position="12"/>
        <end position="32"/>
    </location>
</feature>
<dbReference type="PANTHER" id="PTHR43531">
    <property type="entry name" value="PROTEIN ICFG"/>
    <property type="match status" value="1"/>
</dbReference>
<dbReference type="Pfam" id="PF00672">
    <property type="entry name" value="HAMP"/>
    <property type="match status" value="1"/>
</dbReference>
<name>A0A8G2C2S1_DESNO</name>
<feature type="transmembrane region" description="Helical" evidence="7">
    <location>
        <begin position="315"/>
        <end position="334"/>
    </location>
</feature>
<evidence type="ECO:0000256" key="2">
    <source>
        <dbReference type="ARBA" id="ARBA00022500"/>
    </source>
</evidence>
<reference evidence="10 11" key="1">
    <citation type="submission" date="2016-10" db="EMBL/GenBank/DDBJ databases">
        <authorList>
            <person name="Varghese N."/>
            <person name="Submissions S."/>
        </authorList>
    </citation>
    <scope>NUCLEOTIDE SEQUENCE [LARGE SCALE GENOMIC DNA]</scope>
    <source>
        <strain evidence="10 11">DSM 1741</strain>
    </source>
</reference>
<feature type="region of interest" description="Disordered" evidence="6">
    <location>
        <begin position="629"/>
        <end position="677"/>
    </location>
</feature>
<dbReference type="InterPro" id="IPR004089">
    <property type="entry name" value="MCPsignal_dom"/>
</dbReference>
<dbReference type="Proteomes" id="UP000199581">
    <property type="component" value="Unassembled WGS sequence"/>
</dbReference>
<dbReference type="InterPro" id="IPR003660">
    <property type="entry name" value="HAMP_dom"/>
</dbReference>
<evidence type="ECO:0000259" key="8">
    <source>
        <dbReference type="PROSITE" id="PS50111"/>
    </source>
</evidence>
<evidence type="ECO:0000256" key="1">
    <source>
        <dbReference type="ARBA" id="ARBA00004370"/>
    </source>
</evidence>
<feature type="domain" description="Methyl-accepting transducer" evidence="8">
    <location>
        <begin position="393"/>
        <end position="608"/>
    </location>
</feature>
<keyword evidence="4" id="KW-0807">Transducer</keyword>
<keyword evidence="2" id="KW-0145">Chemotaxis</keyword>
<evidence type="ECO:0000256" key="3">
    <source>
        <dbReference type="ARBA" id="ARBA00029447"/>
    </source>
</evidence>
<dbReference type="GO" id="GO:0004888">
    <property type="term" value="F:transmembrane signaling receptor activity"/>
    <property type="evidence" value="ECO:0007669"/>
    <property type="project" value="InterPro"/>
</dbReference>
<evidence type="ECO:0000256" key="6">
    <source>
        <dbReference type="SAM" id="MobiDB-lite"/>
    </source>
</evidence>
<dbReference type="SMART" id="SM00283">
    <property type="entry name" value="MA"/>
    <property type="match status" value="1"/>
</dbReference>
<dbReference type="PANTHER" id="PTHR43531:SF11">
    <property type="entry name" value="METHYL-ACCEPTING CHEMOTAXIS PROTEIN 3"/>
    <property type="match status" value="1"/>
</dbReference>
<feature type="compositionally biased region" description="Acidic residues" evidence="6">
    <location>
        <begin position="667"/>
        <end position="677"/>
    </location>
</feature>
<accession>A0A8G2C2S1</accession>
<dbReference type="CDD" id="cd06225">
    <property type="entry name" value="HAMP"/>
    <property type="match status" value="1"/>
</dbReference>
<dbReference type="RefSeq" id="WP_092191655.1">
    <property type="nucleotide sequence ID" value="NZ_FOTO01000005.1"/>
</dbReference>
<feature type="region of interest" description="Disordered" evidence="6">
    <location>
        <begin position="398"/>
        <end position="421"/>
    </location>
</feature>
<evidence type="ECO:0000313" key="10">
    <source>
        <dbReference type="EMBL" id="SFL71230.1"/>
    </source>
</evidence>
<dbReference type="GO" id="GO:0005886">
    <property type="term" value="C:plasma membrane"/>
    <property type="evidence" value="ECO:0007669"/>
    <property type="project" value="TreeGrafter"/>
</dbReference>
<dbReference type="InterPro" id="IPR004090">
    <property type="entry name" value="Chemotax_Me-accpt_rcpt"/>
</dbReference>
<evidence type="ECO:0000256" key="4">
    <source>
        <dbReference type="PROSITE-ProRule" id="PRU00284"/>
    </source>
</evidence>
<dbReference type="OrthoDB" id="5342522at2"/>
<dbReference type="PROSITE" id="PS50885">
    <property type="entry name" value="HAMP"/>
    <property type="match status" value="1"/>
</dbReference>
<proteinExistence type="inferred from homology"/>
<dbReference type="InterPro" id="IPR051310">
    <property type="entry name" value="MCP_chemotaxis"/>
</dbReference>
<dbReference type="PRINTS" id="PR00260">
    <property type="entry name" value="CHEMTRNSDUCR"/>
</dbReference>
<dbReference type="PROSITE" id="PS50111">
    <property type="entry name" value="CHEMOTAXIS_TRANSDUC_2"/>
    <property type="match status" value="1"/>
</dbReference>
<dbReference type="EMBL" id="FOTO01000005">
    <property type="protein sequence ID" value="SFL71230.1"/>
    <property type="molecule type" value="Genomic_DNA"/>
</dbReference>
<feature type="compositionally biased region" description="Low complexity" evidence="6">
    <location>
        <begin position="642"/>
        <end position="655"/>
    </location>
</feature>
<evidence type="ECO:0000256" key="7">
    <source>
        <dbReference type="SAM" id="Phobius"/>
    </source>
</evidence>
<dbReference type="GO" id="GO:0006935">
    <property type="term" value="P:chemotaxis"/>
    <property type="evidence" value="ECO:0007669"/>
    <property type="project" value="UniProtKB-KW"/>
</dbReference>
<organism evidence="10 11">
    <name type="scientific">Desulfomicrobium norvegicum (strain DSM 1741 / NCIMB 8310)</name>
    <name type="common">Desulfovibrio baculatus (strain Norway 4)</name>
    <name type="synonym">Desulfovibrio desulfuricans (strain Norway 4)</name>
    <dbReference type="NCBI Taxonomy" id="52561"/>
    <lineage>
        <taxon>Bacteria</taxon>
        <taxon>Pseudomonadati</taxon>
        <taxon>Thermodesulfobacteriota</taxon>
        <taxon>Desulfovibrionia</taxon>
        <taxon>Desulfovibrionales</taxon>
        <taxon>Desulfomicrobiaceae</taxon>
        <taxon>Desulfomicrobium</taxon>
    </lineage>
</organism>
<gene>
    <name evidence="10" type="ORF">SAMN05421830_105103</name>
</gene>
<sequence>MKNIKLGIKIGGGFGVLIIIACALGGLAVFNMKAVETDSIRLAKEYVPEVGIANELERSSLLTMYAWRGYAFTEQQSFLDEGRKQLAAVQDVLTDAEKHSLAYPSLVKLKEQLVQAKAVVASYAAQSDQTVELIEAMNGDRKALDQGAAAYMKNCVDFLDSQNVAMKREFTAGATPEALTERLDKITWVNEIIDLGNDTRIKVWRAQAERDPKIIEDALKNFPKMDEFFDKLKAVTRQEANLRQIAATKDAAMQYKTAMTSLNGHWKELADLNTQRTKTGEDVLAVAQDTAVAGMEGTQNIADEAVLNLNSASTVMIGGLSFSVIIGILVAIFLTKGITGPVQQGVEFARKLSQGDLTAKLDVDQKDEVGILAQALRDMVAKLREIVTEVQSASDNVASGSEELSASAEQLSQGATEQAASVEEVSSSMEEMGSNIRQNADNASQTEKIALKAAQDAEAGGQAVVQAVGAMKNIAEKISIVEEIARQTNLLALNAAIEAARAGEHGKGFAVVAAEVRKLAERSGTAAAEISELSSSTVSVADQAGQMLTKLVPDIQRTAELVQEISAASNEQNAGAEQINKALQQLDQVIQQNASASEEMASTSEELSSQAEQLQSSISFFHLGATAARVTRQTAHRGSSRPQPARKAPKALAAKGSTSGLALDMGRDEEDDEFERF</sequence>
<keyword evidence="7" id="KW-0472">Membrane</keyword>
<protein>
    <submittedName>
        <fullName evidence="10">Methyl-accepting chemotaxis protein</fullName>
    </submittedName>
</protein>
<evidence type="ECO:0000313" key="11">
    <source>
        <dbReference type="Proteomes" id="UP000199581"/>
    </source>
</evidence>
<feature type="domain" description="HAMP" evidence="9">
    <location>
        <begin position="336"/>
        <end position="388"/>
    </location>
</feature>
<dbReference type="SMART" id="SM00304">
    <property type="entry name" value="HAMP"/>
    <property type="match status" value="1"/>
</dbReference>
<evidence type="ECO:0000259" key="9">
    <source>
        <dbReference type="PROSITE" id="PS50885"/>
    </source>
</evidence>
<dbReference type="PROSITE" id="PS51257">
    <property type="entry name" value="PROKAR_LIPOPROTEIN"/>
    <property type="match status" value="1"/>
</dbReference>
<dbReference type="FunFam" id="1.10.287.950:FF:000001">
    <property type="entry name" value="Methyl-accepting chemotaxis sensory transducer"/>
    <property type="match status" value="1"/>
</dbReference>
<evidence type="ECO:0000256" key="5">
    <source>
        <dbReference type="SAM" id="Coils"/>
    </source>
</evidence>
<keyword evidence="7" id="KW-1133">Transmembrane helix</keyword>
<dbReference type="GO" id="GO:0007165">
    <property type="term" value="P:signal transduction"/>
    <property type="evidence" value="ECO:0007669"/>
    <property type="project" value="UniProtKB-KW"/>
</dbReference>
<dbReference type="SUPFAM" id="SSF58104">
    <property type="entry name" value="Methyl-accepting chemotaxis protein (MCP) signaling domain"/>
    <property type="match status" value="1"/>
</dbReference>
<keyword evidence="5" id="KW-0175">Coiled coil</keyword>
<feature type="compositionally biased region" description="Low complexity" evidence="6">
    <location>
        <begin position="398"/>
        <end position="413"/>
    </location>
</feature>
<keyword evidence="11" id="KW-1185">Reference proteome</keyword>
<keyword evidence="7" id="KW-0812">Transmembrane</keyword>
<dbReference type="Pfam" id="PF00015">
    <property type="entry name" value="MCPsignal"/>
    <property type="match status" value="1"/>
</dbReference>
<dbReference type="Gene3D" id="1.10.287.950">
    <property type="entry name" value="Methyl-accepting chemotaxis protein"/>
    <property type="match status" value="1"/>
</dbReference>
<comment type="subcellular location">
    <subcellularLocation>
        <location evidence="1">Membrane</location>
    </subcellularLocation>
</comment>